<evidence type="ECO:0000256" key="1">
    <source>
        <dbReference type="ARBA" id="ARBA00022722"/>
    </source>
</evidence>
<name>A0A418V9C6_9DEIO</name>
<dbReference type="AlphaFoldDB" id="A0A418V9C6"/>
<proteinExistence type="predicted"/>
<dbReference type="GO" id="GO:0005829">
    <property type="term" value="C:cytosol"/>
    <property type="evidence" value="ECO:0007669"/>
    <property type="project" value="TreeGrafter"/>
</dbReference>
<dbReference type="NCBIfam" id="TIGR00573">
    <property type="entry name" value="dnaq"/>
    <property type="match status" value="1"/>
</dbReference>
<dbReference type="Proteomes" id="UP000286287">
    <property type="component" value="Unassembled WGS sequence"/>
</dbReference>
<protein>
    <submittedName>
        <fullName evidence="5">3'-5' exonuclease</fullName>
    </submittedName>
</protein>
<dbReference type="OrthoDB" id="9804290at2"/>
<keyword evidence="2" id="KW-0378">Hydrolase</keyword>
<evidence type="ECO:0000259" key="4">
    <source>
        <dbReference type="SMART" id="SM00479"/>
    </source>
</evidence>
<feature type="domain" description="Exonuclease" evidence="4">
    <location>
        <begin position="7"/>
        <end position="180"/>
    </location>
</feature>
<reference evidence="5 6" key="1">
    <citation type="submission" date="2018-09" db="EMBL/GenBank/DDBJ databases">
        <authorList>
            <person name="Zhu H."/>
        </authorList>
    </citation>
    <scope>NUCLEOTIDE SEQUENCE [LARGE SCALE GENOMIC DNA]</scope>
    <source>
        <strain evidence="5 6">K2S05-167</strain>
    </source>
</reference>
<dbReference type="GO" id="GO:0008408">
    <property type="term" value="F:3'-5' exonuclease activity"/>
    <property type="evidence" value="ECO:0007669"/>
    <property type="project" value="TreeGrafter"/>
</dbReference>
<dbReference type="SUPFAM" id="SSF53098">
    <property type="entry name" value="Ribonuclease H-like"/>
    <property type="match status" value="1"/>
</dbReference>
<evidence type="ECO:0000313" key="5">
    <source>
        <dbReference type="EMBL" id="RJF72646.1"/>
    </source>
</evidence>
<dbReference type="PANTHER" id="PTHR30231:SF4">
    <property type="entry name" value="PROTEIN NEN2"/>
    <property type="match status" value="1"/>
</dbReference>
<dbReference type="GO" id="GO:0006260">
    <property type="term" value="P:DNA replication"/>
    <property type="evidence" value="ECO:0007669"/>
    <property type="project" value="InterPro"/>
</dbReference>
<keyword evidence="3 5" id="KW-0269">Exonuclease</keyword>
<evidence type="ECO:0000256" key="3">
    <source>
        <dbReference type="ARBA" id="ARBA00022839"/>
    </source>
</evidence>
<dbReference type="PANTHER" id="PTHR30231">
    <property type="entry name" value="DNA POLYMERASE III SUBUNIT EPSILON"/>
    <property type="match status" value="1"/>
</dbReference>
<accession>A0A418V9C6</accession>
<dbReference type="CDD" id="cd06127">
    <property type="entry name" value="DEDDh"/>
    <property type="match status" value="1"/>
</dbReference>
<comment type="caution">
    <text evidence="5">The sequence shown here is derived from an EMBL/GenBank/DDBJ whole genome shotgun (WGS) entry which is preliminary data.</text>
</comment>
<dbReference type="InterPro" id="IPR006054">
    <property type="entry name" value="DnaQ"/>
</dbReference>
<dbReference type="GO" id="GO:0003887">
    <property type="term" value="F:DNA-directed DNA polymerase activity"/>
    <property type="evidence" value="ECO:0007669"/>
    <property type="project" value="InterPro"/>
</dbReference>
<dbReference type="EMBL" id="QYUJ01000014">
    <property type="protein sequence ID" value="RJF72646.1"/>
    <property type="molecule type" value="Genomic_DNA"/>
</dbReference>
<evidence type="ECO:0000313" key="6">
    <source>
        <dbReference type="Proteomes" id="UP000286287"/>
    </source>
</evidence>
<dbReference type="Gene3D" id="3.30.420.10">
    <property type="entry name" value="Ribonuclease H-like superfamily/Ribonuclease H"/>
    <property type="match status" value="1"/>
</dbReference>
<dbReference type="RefSeq" id="WP_119764990.1">
    <property type="nucleotide sequence ID" value="NZ_QYUJ01000014.1"/>
</dbReference>
<evidence type="ECO:0000256" key="2">
    <source>
        <dbReference type="ARBA" id="ARBA00022801"/>
    </source>
</evidence>
<dbReference type="InterPro" id="IPR036397">
    <property type="entry name" value="RNaseH_sf"/>
</dbReference>
<sequence>MTWRTAEFVALDFEATGMNPARDEVIQVGLVPLRGERALLGGAWASWVRPTRPFQGASVAIHGLSAERLQDAPDVLEVRGSLAAHLNGRVMIAHYAELERGFLKRWGMKPPPTVDTLMLALALDGHLKGGQTTQTARRDAYTLTALARRFGVSVYGEHDALADALITAQVFLVIATELERKGRASTVKEFTRLSGYGGGWLGLFG</sequence>
<dbReference type="SMART" id="SM00479">
    <property type="entry name" value="EXOIII"/>
    <property type="match status" value="1"/>
</dbReference>
<dbReference type="Pfam" id="PF00929">
    <property type="entry name" value="RNase_T"/>
    <property type="match status" value="1"/>
</dbReference>
<dbReference type="InterPro" id="IPR013520">
    <property type="entry name" value="Ribonucl_H"/>
</dbReference>
<dbReference type="InterPro" id="IPR012337">
    <property type="entry name" value="RNaseH-like_sf"/>
</dbReference>
<gene>
    <name evidence="5" type="ORF">D3875_14965</name>
</gene>
<organism evidence="5 6">
    <name type="scientific">Deinococcus cavernae</name>
    <dbReference type="NCBI Taxonomy" id="2320857"/>
    <lineage>
        <taxon>Bacteria</taxon>
        <taxon>Thermotogati</taxon>
        <taxon>Deinococcota</taxon>
        <taxon>Deinococci</taxon>
        <taxon>Deinococcales</taxon>
        <taxon>Deinococcaceae</taxon>
        <taxon>Deinococcus</taxon>
    </lineage>
</organism>
<keyword evidence="6" id="KW-1185">Reference proteome</keyword>
<dbReference type="GO" id="GO:0003677">
    <property type="term" value="F:DNA binding"/>
    <property type="evidence" value="ECO:0007669"/>
    <property type="project" value="InterPro"/>
</dbReference>
<keyword evidence="1" id="KW-0540">Nuclease</keyword>